<dbReference type="KEGG" id="ifl:C1H71_02060"/>
<evidence type="ECO:0000313" key="3">
    <source>
        <dbReference type="Proteomes" id="UP000515917"/>
    </source>
</evidence>
<evidence type="ECO:0008006" key="4">
    <source>
        <dbReference type="Google" id="ProtNLM"/>
    </source>
</evidence>
<reference evidence="2 3" key="1">
    <citation type="submission" date="2018-01" db="EMBL/GenBank/DDBJ databases">
        <title>Genome sequence of Iodobacter sp. strain PCH194 isolated from Indian Trans-Himalaya.</title>
        <authorList>
            <person name="Kumar V."/>
            <person name="Thakur V."/>
            <person name="Kumar S."/>
            <person name="Singh D."/>
        </authorList>
    </citation>
    <scope>NUCLEOTIDE SEQUENCE [LARGE SCALE GENOMIC DNA]</scope>
    <source>
        <strain evidence="2 3">PCH194</strain>
    </source>
</reference>
<dbReference type="GO" id="GO:0090313">
    <property type="term" value="P:regulation of protein targeting to membrane"/>
    <property type="evidence" value="ECO:0007669"/>
    <property type="project" value="TreeGrafter"/>
</dbReference>
<dbReference type="InterPro" id="IPR052894">
    <property type="entry name" value="AsmA-related"/>
</dbReference>
<keyword evidence="1" id="KW-1133">Transmembrane helix</keyword>
<dbReference type="InterPro" id="IPR036737">
    <property type="entry name" value="OmpA-like_sf"/>
</dbReference>
<keyword evidence="3" id="KW-1185">Reference proteome</keyword>
<dbReference type="EMBL" id="CP025781">
    <property type="protein sequence ID" value="QBC42461.1"/>
    <property type="molecule type" value="Genomic_DNA"/>
</dbReference>
<dbReference type="GO" id="GO:0005886">
    <property type="term" value="C:plasma membrane"/>
    <property type="evidence" value="ECO:0007669"/>
    <property type="project" value="TreeGrafter"/>
</dbReference>
<gene>
    <name evidence="2" type="ORF">C1H71_02060</name>
</gene>
<protein>
    <recommendedName>
        <fullName evidence="4">DUF748 domain-containing protein</fullName>
    </recommendedName>
</protein>
<accession>A0A7G3G5A5</accession>
<dbReference type="RefSeq" id="WP_130105081.1">
    <property type="nucleotide sequence ID" value="NZ_CP025781.1"/>
</dbReference>
<evidence type="ECO:0000313" key="2">
    <source>
        <dbReference type="EMBL" id="QBC42461.1"/>
    </source>
</evidence>
<dbReference type="Gene3D" id="3.30.1330.60">
    <property type="entry name" value="OmpA-like domain"/>
    <property type="match status" value="1"/>
</dbReference>
<sequence length="1152" mass="128986">MVKREYYLMRSLINTGLKRCVLFFVLLLSIFGVVGSVWLPNWILPRLESMLSNELHRNVSIKKIELNPFTLQAILHDGKINDGKITFAKFKSLTLDVEWSSLWRRAPIFNEITLLEPQLNIVRINDHQYNFSDLFVKNNKNENWPDFSLNNIRVIKGLINFDDKLLHTQQILSDFQLALPFISTLEHRVDEYIQPSVSGKINGASFNIAATSKPFTRQKETRLSFSLDKLDVNKYVNYIVLPNELRLLSTQVSGKINIVFNMEKNNSKLVLEGPLQFDNVNIEQAKKPFVKINKLTLKLKDFEPLAAKYRFAGIKIDTLDMALEKALQLVNQSATPPKSQAKMLLDVGHFQLINSRVTYQDLVFDAIKFDVHGFVNKGNKTLPVRLAVNSPYGEQLLADLSIQTQPFSLTGKINASKLKLTQYSQYLAPYFKGEISDGLLDVETTAYLSINPLVYTLKNTEIGLSNLALQQTKKPILKVNQLVIKSLELDSAHKFIKATTLESKQGQLVAQILVNGQLNLATLTPESAIAAKPATPWRVQVEKIDINDWKLNLADKRLAYAPTIFIRDIALGFDHFDSQQGSKGILNLTGKWGSKGLINIAGDVVPLPFTSKVAIDMRNVDAAFLQPYFTKYINVFLARGFLSAKGDLQVATEPKLNGRYRGLLSVDNFYALDKQTSTAFLKWNKLGFNGVDINLSPLRVDIAELALDKFYSRLILSATGRLNLQDILVHDGKQVSVADTQQASSVAVVVPEEVEKSVLPINIKKILFSNGNIRYSDNFIKPNFSANITGMTGMVNGLSSAENTLAQLDLHGFVDKIAPVKVSGLFNTLAKKMFLDLKGGVNNYDLTSASTYSSKYAGYGVEKGKLSMDVSYKVENNKLLANNKLFLDQFVLSDEKITNETATTLPVKLALSLLTDRRGQINLNLPIEGSLDDPEFSVSGIILQVIANLMEKIVTAPFDVLASSFGGESITLSHITFNDGSEKLDATAEKSIKKLAEVLQDRPGLKLDIQSYLDPIVDRQTLKKRILQRKVLGFKLEKLAGSTQSLEDDSQLAMSKDEYPYLLEQAYKKEDFKKPTNLIGFDKTLSVVEMEKLIMEHIEIKDDDLHALGLRRALRVKSSLLAAGVEEARMFVVQAKINNSQDKPSRVQFDLK</sequence>
<keyword evidence="1" id="KW-0812">Transmembrane</keyword>
<name>A0A7G3G5A5_9NEIS</name>
<evidence type="ECO:0000256" key="1">
    <source>
        <dbReference type="SAM" id="Phobius"/>
    </source>
</evidence>
<dbReference type="PANTHER" id="PTHR30441:SF8">
    <property type="entry name" value="DUF748 DOMAIN-CONTAINING PROTEIN"/>
    <property type="match status" value="1"/>
</dbReference>
<organism evidence="2 3">
    <name type="scientific">Iodobacter fluviatilis</name>
    <dbReference type="NCBI Taxonomy" id="537"/>
    <lineage>
        <taxon>Bacteria</taxon>
        <taxon>Pseudomonadati</taxon>
        <taxon>Pseudomonadota</taxon>
        <taxon>Betaproteobacteria</taxon>
        <taxon>Neisseriales</taxon>
        <taxon>Chitinibacteraceae</taxon>
        <taxon>Iodobacter</taxon>
    </lineage>
</organism>
<dbReference type="PANTHER" id="PTHR30441">
    <property type="entry name" value="DUF748 DOMAIN-CONTAINING PROTEIN"/>
    <property type="match status" value="1"/>
</dbReference>
<feature type="transmembrane region" description="Helical" evidence="1">
    <location>
        <begin position="21"/>
        <end position="43"/>
    </location>
</feature>
<dbReference type="AlphaFoldDB" id="A0A7G3G5A5"/>
<proteinExistence type="predicted"/>
<dbReference type="Pfam" id="PF05359">
    <property type="entry name" value="DUF748"/>
    <property type="match status" value="2"/>
</dbReference>
<keyword evidence="1" id="KW-0472">Membrane</keyword>
<dbReference type="Proteomes" id="UP000515917">
    <property type="component" value="Chromosome"/>
</dbReference>
<dbReference type="InterPro" id="IPR008023">
    <property type="entry name" value="DUF748"/>
</dbReference>